<dbReference type="EMBL" id="JYDO01000005">
    <property type="protein sequence ID" value="KRZ79631.1"/>
    <property type="molecule type" value="Genomic_DNA"/>
</dbReference>
<dbReference type="Gene3D" id="3.30.420.10">
    <property type="entry name" value="Ribonuclease H-like superfamily/Ribonuclease H"/>
    <property type="match status" value="1"/>
</dbReference>
<reference evidence="2 3" key="1">
    <citation type="submission" date="2015-01" db="EMBL/GenBank/DDBJ databases">
        <title>Evolution of Trichinella species and genotypes.</title>
        <authorList>
            <person name="Korhonen P.K."/>
            <person name="Edoardo P."/>
            <person name="Giuseppe L.R."/>
            <person name="Gasser R.B."/>
        </authorList>
    </citation>
    <scope>NUCLEOTIDE SEQUENCE [LARGE SCALE GENOMIC DNA]</scope>
    <source>
        <strain evidence="2">ISS1980</strain>
    </source>
</reference>
<feature type="domain" description="Integrase zinc-binding" evidence="1">
    <location>
        <begin position="124"/>
        <end position="174"/>
    </location>
</feature>
<dbReference type="PANTHER" id="PTHR47331:SF1">
    <property type="entry name" value="GAG-LIKE PROTEIN"/>
    <property type="match status" value="1"/>
</dbReference>
<protein>
    <recommendedName>
        <fullName evidence="1">Integrase zinc-binding domain-containing protein</fullName>
    </recommendedName>
</protein>
<dbReference type="Pfam" id="PF17921">
    <property type="entry name" value="Integrase_H2C2"/>
    <property type="match status" value="1"/>
</dbReference>
<comment type="caution">
    <text evidence="2">The sequence shown here is derived from an EMBL/GenBank/DDBJ whole genome shotgun (WGS) entry which is preliminary data.</text>
</comment>
<dbReference type="AlphaFoldDB" id="A0A0V1N6X1"/>
<dbReference type="InterPro" id="IPR036397">
    <property type="entry name" value="RNaseH_sf"/>
</dbReference>
<keyword evidence="3" id="KW-1185">Reference proteome</keyword>
<proteinExistence type="predicted"/>
<dbReference type="GO" id="GO:0003676">
    <property type="term" value="F:nucleic acid binding"/>
    <property type="evidence" value="ECO:0007669"/>
    <property type="project" value="InterPro"/>
</dbReference>
<evidence type="ECO:0000313" key="3">
    <source>
        <dbReference type="Proteomes" id="UP000054843"/>
    </source>
</evidence>
<dbReference type="Gene3D" id="1.10.340.70">
    <property type="match status" value="1"/>
</dbReference>
<sequence>MAGLKWDVKKIIDPTCYCSYAKLLRVTAICLRFFNNARLPVELRRMSRGLTAVEIEEAEAVWIRQIQANAYGKTELGNLRRKELNEFCPYLDEREILRIGGRLRRANSPVETKPPMLLPHGDEVVKMIIRHVHQRQLRAGVNQTLAASRQRCWITKGRSAVKNVVRQCGICRRSTGRLYEPKMGELPAERVTPTGPFQYVGIDFAGPILARIGMTRHESGVVQRTLANERIEWKFITERAPWCGGYWERLVQSVKVSLMKFLGRSRANPEELRTMLCEIEARINDQPLTMVSDRADDEIALTLAHFLIGRELSSLPDRDRHC</sequence>
<dbReference type="STRING" id="268474.A0A0V1N6X1"/>
<dbReference type="Proteomes" id="UP000054843">
    <property type="component" value="Unassembled WGS sequence"/>
</dbReference>
<dbReference type="OrthoDB" id="5871302at2759"/>
<dbReference type="SUPFAM" id="SSF53098">
    <property type="entry name" value="Ribonuclease H-like"/>
    <property type="match status" value="1"/>
</dbReference>
<dbReference type="InterPro" id="IPR041588">
    <property type="entry name" value="Integrase_H2C2"/>
</dbReference>
<organism evidence="2 3">
    <name type="scientific">Trichinella papuae</name>
    <dbReference type="NCBI Taxonomy" id="268474"/>
    <lineage>
        <taxon>Eukaryota</taxon>
        <taxon>Metazoa</taxon>
        <taxon>Ecdysozoa</taxon>
        <taxon>Nematoda</taxon>
        <taxon>Enoplea</taxon>
        <taxon>Dorylaimia</taxon>
        <taxon>Trichinellida</taxon>
        <taxon>Trichinellidae</taxon>
        <taxon>Trichinella</taxon>
    </lineage>
</organism>
<gene>
    <name evidence="2" type="ORF">T10_10510</name>
</gene>
<evidence type="ECO:0000313" key="2">
    <source>
        <dbReference type="EMBL" id="KRZ79631.1"/>
    </source>
</evidence>
<dbReference type="PANTHER" id="PTHR47331">
    <property type="entry name" value="PHD-TYPE DOMAIN-CONTAINING PROTEIN"/>
    <property type="match status" value="1"/>
</dbReference>
<evidence type="ECO:0000259" key="1">
    <source>
        <dbReference type="Pfam" id="PF17921"/>
    </source>
</evidence>
<name>A0A0V1N6X1_9BILA</name>
<accession>A0A0V1N6X1</accession>
<dbReference type="InterPro" id="IPR012337">
    <property type="entry name" value="RNaseH-like_sf"/>
</dbReference>